<reference evidence="2" key="1">
    <citation type="journal article" date="2020" name="Stud. Mycol.">
        <title>101 Dothideomycetes genomes: a test case for predicting lifestyles and emergence of pathogens.</title>
        <authorList>
            <person name="Haridas S."/>
            <person name="Albert R."/>
            <person name="Binder M."/>
            <person name="Bloem J."/>
            <person name="Labutti K."/>
            <person name="Salamov A."/>
            <person name="Andreopoulos B."/>
            <person name="Baker S."/>
            <person name="Barry K."/>
            <person name="Bills G."/>
            <person name="Bluhm B."/>
            <person name="Cannon C."/>
            <person name="Castanera R."/>
            <person name="Culley D."/>
            <person name="Daum C."/>
            <person name="Ezra D."/>
            <person name="Gonzalez J."/>
            <person name="Henrissat B."/>
            <person name="Kuo A."/>
            <person name="Liang C."/>
            <person name="Lipzen A."/>
            <person name="Lutzoni F."/>
            <person name="Magnuson J."/>
            <person name="Mondo S."/>
            <person name="Nolan M."/>
            <person name="Ohm R."/>
            <person name="Pangilinan J."/>
            <person name="Park H.-J."/>
            <person name="Ramirez L."/>
            <person name="Alfaro M."/>
            <person name="Sun H."/>
            <person name="Tritt A."/>
            <person name="Yoshinaga Y."/>
            <person name="Zwiers L.-H."/>
            <person name="Turgeon B."/>
            <person name="Goodwin S."/>
            <person name="Spatafora J."/>
            <person name="Crous P."/>
            <person name="Grigoriev I."/>
        </authorList>
    </citation>
    <scope>NUCLEOTIDE SEQUENCE</scope>
    <source>
        <strain evidence="2">CBS 113818</strain>
    </source>
</reference>
<organism evidence="2 3">
    <name type="scientific">Ophiobolus disseminans</name>
    <dbReference type="NCBI Taxonomy" id="1469910"/>
    <lineage>
        <taxon>Eukaryota</taxon>
        <taxon>Fungi</taxon>
        <taxon>Dikarya</taxon>
        <taxon>Ascomycota</taxon>
        <taxon>Pezizomycotina</taxon>
        <taxon>Dothideomycetes</taxon>
        <taxon>Pleosporomycetidae</taxon>
        <taxon>Pleosporales</taxon>
        <taxon>Pleosporineae</taxon>
        <taxon>Phaeosphaeriaceae</taxon>
        <taxon>Ophiobolus</taxon>
    </lineage>
</organism>
<evidence type="ECO:0000313" key="3">
    <source>
        <dbReference type="Proteomes" id="UP000799424"/>
    </source>
</evidence>
<proteinExistence type="predicted"/>
<feature type="compositionally biased region" description="Low complexity" evidence="1">
    <location>
        <begin position="102"/>
        <end position="111"/>
    </location>
</feature>
<name>A0A6A6ZWT2_9PLEO</name>
<accession>A0A6A6ZWT2</accession>
<feature type="region of interest" description="Disordered" evidence="1">
    <location>
        <begin position="271"/>
        <end position="336"/>
    </location>
</feature>
<evidence type="ECO:0000313" key="2">
    <source>
        <dbReference type="EMBL" id="KAF2825296.1"/>
    </source>
</evidence>
<gene>
    <name evidence="2" type="ORF">CC86DRAFT_407515</name>
</gene>
<feature type="region of interest" description="Disordered" evidence="1">
    <location>
        <begin position="576"/>
        <end position="597"/>
    </location>
</feature>
<evidence type="ECO:0000256" key="1">
    <source>
        <dbReference type="SAM" id="MobiDB-lite"/>
    </source>
</evidence>
<dbReference type="EMBL" id="MU006228">
    <property type="protein sequence ID" value="KAF2825296.1"/>
    <property type="molecule type" value="Genomic_DNA"/>
</dbReference>
<sequence length="632" mass="71163">MVSFAYMALSPEAKKLLLYTTTLSSIMTNHKSRQPSKTPSQAAGNDRQKENVDKRDDNQNTPSVEREMNEGQDSLEDDDGDTRMEETAINTDPPSPQPTPTTPSSSGTATPKRARDNQEEQEDDRNTTRTTEPNAKRRRTSPSTSSSPDRAENEATTPPPETEDTTPRSPSNGPNEARKHKLARDAIYFYWGIDSLTDVAPEGSHLKCHTADEQWRYDLLYRFYQLAKQTRGLWHGPRGVGELLEEWFKDRRRFSETNIRKGFEFVEGELGKRKRGEKGKGDEMVPGVGEGDLEIRHTGVPGSDNDGDSDGGDKHDDNDSDKKRERDERANDEKKRKAHIRFIEKKRISIIDDLVTEEMRQAFKSDKPMDWEQAVLAGLHDIVRDLHAIDFLPKVDAHDVRRELHKAWNERTAGEPGETRMLVPGDVQRVLTWLMSQPSAEEALPQSLGAGDSTLPDITQPITTHTSHTNNQQTEEDRAELLKIMDAFTNEGLDETNPMVQQSILDDIDKSHRENLRTQPPTLTDATRSLGPSAPIFSRARSLVTSANRALRMTNLSLSLALSARQTAEAYLAAARSRRDHEVHHSRGGTSAEEGEISARQVAVAEAKRILREAHGEVVRLRIERWNLENPE</sequence>
<feature type="region of interest" description="Disordered" evidence="1">
    <location>
        <begin position="28"/>
        <end position="179"/>
    </location>
</feature>
<feature type="compositionally biased region" description="Basic and acidic residues" evidence="1">
    <location>
        <begin position="46"/>
        <end position="69"/>
    </location>
</feature>
<feature type="compositionally biased region" description="Polar residues" evidence="1">
    <location>
        <begin position="28"/>
        <end position="43"/>
    </location>
</feature>
<feature type="compositionally biased region" description="Basic and acidic residues" evidence="1">
    <location>
        <begin position="311"/>
        <end position="336"/>
    </location>
</feature>
<protein>
    <submittedName>
        <fullName evidence="2">Uncharacterized protein</fullName>
    </submittedName>
</protein>
<dbReference type="Proteomes" id="UP000799424">
    <property type="component" value="Unassembled WGS sequence"/>
</dbReference>
<dbReference type="AlphaFoldDB" id="A0A6A6ZWT2"/>
<keyword evidence="3" id="KW-1185">Reference proteome</keyword>